<accession>A0A0R2H4L8</accession>
<dbReference type="RefSeq" id="WP_029072570.1">
    <property type="nucleotide sequence ID" value="NZ_JNKN01000068.1"/>
</dbReference>
<dbReference type="PATRIC" id="fig|1410657.5.peg.2046"/>
<evidence type="ECO:0000313" key="2">
    <source>
        <dbReference type="Proteomes" id="UP000051841"/>
    </source>
</evidence>
<reference evidence="1 2" key="1">
    <citation type="journal article" date="2015" name="Genome Announc.">
        <title>Expanding the biotechnology potential of lactobacilli through comparative genomics of 213 strains and associated genera.</title>
        <authorList>
            <person name="Sun Z."/>
            <person name="Harris H.M."/>
            <person name="McCann A."/>
            <person name="Guo C."/>
            <person name="Argimon S."/>
            <person name="Zhang W."/>
            <person name="Yang X."/>
            <person name="Jeffery I.B."/>
            <person name="Cooney J.C."/>
            <person name="Kagawa T.F."/>
            <person name="Liu W."/>
            <person name="Song Y."/>
            <person name="Salvetti E."/>
            <person name="Wrobel A."/>
            <person name="Rasinkangas P."/>
            <person name="Parkhill J."/>
            <person name="Rea M.C."/>
            <person name="O'Sullivan O."/>
            <person name="Ritari J."/>
            <person name="Douillard F.P."/>
            <person name="Paul Ross R."/>
            <person name="Yang R."/>
            <person name="Briner A.E."/>
            <person name="Felis G.E."/>
            <person name="de Vos W.M."/>
            <person name="Barrangou R."/>
            <person name="Klaenhammer T.R."/>
            <person name="Caufield P.W."/>
            <person name="Cui Y."/>
            <person name="Zhang H."/>
            <person name="O'Toole P.W."/>
        </authorList>
    </citation>
    <scope>NUCLEOTIDE SEQUENCE [LARGE SCALE GENOMIC DNA]</scope>
    <source>
        <strain evidence="1 2">DSM 20405</strain>
    </source>
</reference>
<proteinExistence type="predicted"/>
<gene>
    <name evidence="1" type="ORF">IV49_GL001982</name>
</gene>
<sequence length="91" mass="10945">MHNYDFDLIVSNLLDLSEQVEDERLRKQLKKNIIKLINLADDEISQTHLDHFFELYGHIEKVENEHVLLSLDIKDHNIPQEELRDWLLLLE</sequence>
<name>A0A0R2H4L8_9FIRM</name>
<dbReference type="Proteomes" id="UP000051841">
    <property type="component" value="Unassembled WGS sequence"/>
</dbReference>
<comment type="caution">
    <text evidence="1">The sequence shown here is derived from an EMBL/GenBank/DDBJ whole genome shotgun (WGS) entry which is preliminary data.</text>
</comment>
<dbReference type="AlphaFoldDB" id="A0A0R2H4L8"/>
<dbReference type="EMBL" id="JQBL01000075">
    <property type="protein sequence ID" value="KRN45429.1"/>
    <property type="molecule type" value="Genomic_DNA"/>
</dbReference>
<organism evidence="1 2">
    <name type="scientific">Kandleria vitulina DSM 20405</name>
    <dbReference type="NCBI Taxonomy" id="1410657"/>
    <lineage>
        <taxon>Bacteria</taxon>
        <taxon>Bacillati</taxon>
        <taxon>Bacillota</taxon>
        <taxon>Erysipelotrichia</taxon>
        <taxon>Erysipelotrichales</taxon>
        <taxon>Coprobacillaceae</taxon>
        <taxon>Kandleria</taxon>
    </lineage>
</organism>
<evidence type="ECO:0000313" key="1">
    <source>
        <dbReference type="EMBL" id="KRN45429.1"/>
    </source>
</evidence>
<keyword evidence="2" id="KW-1185">Reference proteome</keyword>
<protein>
    <submittedName>
        <fullName evidence="1">Uncharacterized protein</fullName>
    </submittedName>
</protein>